<dbReference type="CDD" id="cd01398">
    <property type="entry name" value="RPI_A"/>
    <property type="match status" value="1"/>
</dbReference>
<dbReference type="NCBIfam" id="NF001924">
    <property type="entry name" value="PRK00702.1"/>
    <property type="match status" value="1"/>
</dbReference>
<feature type="binding site" evidence="3">
    <location>
        <begin position="101"/>
        <end position="104"/>
    </location>
    <ligand>
        <name>substrate</name>
    </ligand>
</feature>
<dbReference type="InterPro" id="IPR004788">
    <property type="entry name" value="Ribose5P_isomerase_type_A"/>
</dbReference>
<evidence type="ECO:0000313" key="5">
    <source>
        <dbReference type="EMBL" id="MFO7191522.1"/>
    </source>
</evidence>
<dbReference type="InterPro" id="IPR020672">
    <property type="entry name" value="Ribose5P_isomerase_typA_subgr"/>
</dbReference>
<dbReference type="PANTHER" id="PTHR11934">
    <property type="entry name" value="RIBOSE-5-PHOSPHATE ISOMERASE"/>
    <property type="match status" value="1"/>
</dbReference>
<dbReference type="AlphaFoldDB" id="A0A2W4JFQ6"/>
<dbReference type="SUPFAM" id="SSF100950">
    <property type="entry name" value="NagB/RpiA/CoA transferase-like"/>
    <property type="match status" value="1"/>
</dbReference>
<feature type="active site" description="Proton acceptor" evidence="3">
    <location>
        <position position="110"/>
    </location>
</feature>
<proteinExistence type="inferred from homology"/>
<organism evidence="6">
    <name type="scientific">Thermocrispum agreste</name>
    <dbReference type="NCBI Taxonomy" id="37925"/>
    <lineage>
        <taxon>Bacteria</taxon>
        <taxon>Bacillati</taxon>
        <taxon>Actinomycetota</taxon>
        <taxon>Actinomycetes</taxon>
        <taxon>Pseudonocardiales</taxon>
        <taxon>Pseudonocardiaceae</taxon>
        <taxon>Thermocrispum</taxon>
    </lineage>
</organism>
<dbReference type="PANTHER" id="PTHR11934:SF0">
    <property type="entry name" value="RIBOSE-5-PHOSPHATE ISOMERASE"/>
    <property type="match status" value="1"/>
</dbReference>
<evidence type="ECO:0000313" key="7">
    <source>
        <dbReference type="Proteomes" id="UP000249324"/>
    </source>
</evidence>
<protein>
    <recommendedName>
        <fullName evidence="3">Ribose-5-phosphate isomerase A</fullName>
        <ecNumber evidence="3">5.3.1.6</ecNumber>
    </recommendedName>
    <alternativeName>
        <fullName evidence="3">Phosphoriboisomerase A</fullName>
        <shortName evidence="3">PRI</shortName>
    </alternativeName>
</protein>
<comment type="catalytic activity">
    <reaction evidence="1 3">
        <text>aldehydo-D-ribose 5-phosphate = D-ribulose 5-phosphate</text>
        <dbReference type="Rhea" id="RHEA:14657"/>
        <dbReference type="ChEBI" id="CHEBI:58121"/>
        <dbReference type="ChEBI" id="CHEBI:58273"/>
        <dbReference type="EC" id="5.3.1.6"/>
    </reaction>
</comment>
<feature type="compositionally biased region" description="Basic residues" evidence="4">
    <location>
        <begin position="247"/>
        <end position="257"/>
    </location>
</feature>
<evidence type="ECO:0000256" key="1">
    <source>
        <dbReference type="ARBA" id="ARBA00001713"/>
    </source>
</evidence>
<evidence type="ECO:0000313" key="6">
    <source>
        <dbReference type="EMBL" id="PZM97341.1"/>
    </source>
</evidence>
<keyword evidence="2 3" id="KW-0413">Isomerase</keyword>
<evidence type="ECO:0000256" key="4">
    <source>
        <dbReference type="SAM" id="MobiDB-lite"/>
    </source>
</evidence>
<feature type="binding site" evidence="3">
    <location>
        <begin position="88"/>
        <end position="91"/>
    </location>
    <ligand>
        <name>substrate</name>
    </ligand>
</feature>
<dbReference type="Proteomes" id="UP000249324">
    <property type="component" value="Unassembled WGS sequence"/>
</dbReference>
<comment type="similarity">
    <text evidence="3">Belongs to the ribose 5-phosphate isomerase family.</text>
</comment>
<reference evidence="6" key="1">
    <citation type="submission" date="2018-05" db="EMBL/GenBank/DDBJ databases">
        <authorList>
            <person name="Lanie J.A."/>
            <person name="Ng W.-L."/>
            <person name="Kazmierczak K.M."/>
            <person name="Andrzejewski T.M."/>
            <person name="Davidsen T.M."/>
            <person name="Wayne K.J."/>
            <person name="Tettelin H."/>
            <person name="Glass J.I."/>
            <person name="Rusch D."/>
            <person name="Podicherti R."/>
            <person name="Tsui H.-C.T."/>
            <person name="Winkler M.E."/>
        </authorList>
    </citation>
    <scope>NUCLEOTIDE SEQUENCE</scope>
    <source>
        <strain evidence="6">ZC4RG45</strain>
    </source>
</reference>
<reference evidence="5" key="4">
    <citation type="submission" date="2023-08" db="EMBL/GenBank/DDBJ databases">
        <authorList>
            <person name="Guima S.E.S."/>
            <person name="Martins L.F."/>
            <person name="Silva A.M."/>
            <person name="Setubal J.C."/>
        </authorList>
    </citation>
    <scope>NUCLEOTIDE SEQUENCE</scope>
    <source>
        <strain evidence="5">ZC4RG45</strain>
    </source>
</reference>
<reference evidence="5 7" key="3">
    <citation type="journal article" date="2021" name="BMC Genomics">
        <title>Genome-resolved metagenome and metatranscriptome analyses of thermophilic composting reveal key bacterial players and their metabolic interactions.</title>
        <authorList>
            <person name="Braga L.P.P."/>
            <person name="Pereira R.V."/>
            <person name="Martins L.F."/>
            <person name="Moura L.M.S."/>
            <person name="Sanchez F.B."/>
            <person name="Patane J.S.L."/>
            <person name="da Silva A.M."/>
            <person name="Setubal J.C."/>
        </authorList>
    </citation>
    <scope>NUCLEOTIDE SEQUENCE [LARGE SCALE GENOMIC DNA]</scope>
    <source>
        <strain evidence="5">ZC4RG45</strain>
    </source>
</reference>
<dbReference type="Gene3D" id="3.30.70.260">
    <property type="match status" value="1"/>
</dbReference>
<dbReference type="UniPathway" id="UPA00115">
    <property type="reaction ID" value="UER00412"/>
</dbReference>
<evidence type="ECO:0000256" key="2">
    <source>
        <dbReference type="ARBA" id="ARBA00023235"/>
    </source>
</evidence>
<dbReference type="GO" id="GO:0009052">
    <property type="term" value="P:pentose-phosphate shunt, non-oxidative branch"/>
    <property type="evidence" value="ECO:0007669"/>
    <property type="project" value="UniProtKB-UniRule"/>
</dbReference>
<feature type="binding site" evidence="3">
    <location>
        <position position="128"/>
    </location>
    <ligand>
        <name>substrate</name>
    </ligand>
</feature>
<dbReference type="EMBL" id="QGUI02000034">
    <property type="protein sequence ID" value="MFO7191522.1"/>
    <property type="molecule type" value="Genomic_DNA"/>
</dbReference>
<dbReference type="GO" id="GO:0006014">
    <property type="term" value="P:D-ribose metabolic process"/>
    <property type="evidence" value="ECO:0007669"/>
    <property type="project" value="TreeGrafter"/>
</dbReference>
<sequence length="257" mass="27206">MEPRTAQDKAKWTAGKAAIDAYVRDGMKLGLGSGTTSHWFVRALGQAVADGLDVVGVPTSTATRDVAKEAGVPLTTLAEVDRLDLTIDGADEIDHDGAMIKGGGACLLWERIVADASDRMVAIVDDSKLVDTLGAFPLPIEVVPFSWESTRRSIARLLAHHGYADPELRLRTRDGETVVTDSGNYIIDAHLGAISDPLVLDAELNWIPGVVENGLFTGIADEVVIGSADGTHEIRDVGSAPSARPTTTRRGRSAQTG</sequence>
<dbReference type="Pfam" id="PF06026">
    <property type="entry name" value="Rib_5-P_isom_A"/>
    <property type="match status" value="1"/>
</dbReference>
<feature type="binding site" evidence="3">
    <location>
        <begin position="33"/>
        <end position="36"/>
    </location>
    <ligand>
        <name>substrate</name>
    </ligand>
</feature>
<dbReference type="GO" id="GO:0004751">
    <property type="term" value="F:ribose-5-phosphate isomerase activity"/>
    <property type="evidence" value="ECO:0007669"/>
    <property type="project" value="UniProtKB-UniRule"/>
</dbReference>
<comment type="pathway">
    <text evidence="3">Carbohydrate degradation; pentose phosphate pathway; D-ribose 5-phosphate from D-ribulose 5-phosphate (non-oxidative stage): step 1/1.</text>
</comment>
<evidence type="ECO:0000256" key="3">
    <source>
        <dbReference type="HAMAP-Rule" id="MF_00170"/>
    </source>
</evidence>
<dbReference type="NCBIfam" id="TIGR00021">
    <property type="entry name" value="rpiA"/>
    <property type="match status" value="1"/>
</dbReference>
<comment type="caution">
    <text evidence="6">The sequence shown here is derived from an EMBL/GenBank/DDBJ whole genome shotgun (WGS) entry which is preliminary data.</text>
</comment>
<feature type="region of interest" description="Disordered" evidence="4">
    <location>
        <begin position="234"/>
        <end position="257"/>
    </location>
</feature>
<gene>
    <name evidence="3 5" type="primary">rpiA</name>
    <name evidence="5" type="ORF">DIU77_004695</name>
    <name evidence="6" type="ORF">DIU77_09430</name>
</gene>
<dbReference type="EC" id="5.3.1.6" evidence="3"/>
<dbReference type="InterPro" id="IPR037171">
    <property type="entry name" value="NagB/RpiA_transferase-like"/>
</dbReference>
<dbReference type="Gene3D" id="3.40.50.1360">
    <property type="match status" value="1"/>
</dbReference>
<dbReference type="HAMAP" id="MF_00170">
    <property type="entry name" value="Rib_5P_isom_A"/>
    <property type="match status" value="1"/>
</dbReference>
<dbReference type="STRING" id="1111738.GCA_000427905_03335"/>
<comment type="subunit">
    <text evidence="3">Homodimer.</text>
</comment>
<dbReference type="EMBL" id="QGUI01000317">
    <property type="protein sequence ID" value="PZM97341.1"/>
    <property type="molecule type" value="Genomic_DNA"/>
</dbReference>
<name>A0A2W4JFQ6_9PSEU</name>
<reference evidence="5" key="2">
    <citation type="submission" date="2018-05" db="EMBL/GenBank/DDBJ databases">
        <authorList>
            <person name="Moura L."/>
            <person name="Setubal J.C."/>
        </authorList>
    </citation>
    <scope>NUCLEOTIDE SEQUENCE</scope>
    <source>
        <strain evidence="5">ZC4RG45</strain>
    </source>
</reference>
<accession>A0A2W4JFQ6</accession>
<dbReference type="FunFam" id="3.40.50.1360:FF:000001">
    <property type="entry name" value="Ribose-5-phosphate isomerase A"/>
    <property type="match status" value="1"/>
</dbReference>
<dbReference type="SUPFAM" id="SSF75445">
    <property type="entry name" value="D-ribose-5-phosphate isomerase (RpiA), lid domain"/>
    <property type="match status" value="1"/>
</dbReference>
<dbReference type="GO" id="GO:0005829">
    <property type="term" value="C:cytosol"/>
    <property type="evidence" value="ECO:0007669"/>
    <property type="project" value="TreeGrafter"/>
</dbReference>
<comment type="function">
    <text evidence="3">Catalyzes the reversible conversion of ribose-5-phosphate to ribulose 5-phosphate.</text>
</comment>